<dbReference type="Gene3D" id="3.40.50.10190">
    <property type="entry name" value="BRCT domain"/>
    <property type="match status" value="1"/>
</dbReference>
<dbReference type="PANTHER" id="PTHR23389">
    <property type="entry name" value="CHROMOSOME TRANSMISSION FIDELITY FACTOR 18"/>
    <property type="match status" value="1"/>
</dbReference>
<feature type="binding site" evidence="14">
    <location>
        <position position="336"/>
    </location>
    <ligand>
        <name>NAD(+)</name>
        <dbReference type="ChEBI" id="CHEBI:57540"/>
    </ligand>
</feature>
<dbReference type="SMART" id="SM00292">
    <property type="entry name" value="BRCT"/>
    <property type="match status" value="1"/>
</dbReference>
<dbReference type="Pfam" id="PF00533">
    <property type="entry name" value="BRCT"/>
    <property type="match status" value="1"/>
</dbReference>
<feature type="binding site" evidence="14">
    <location>
        <position position="430"/>
    </location>
    <ligand>
        <name>Zn(2+)</name>
        <dbReference type="ChEBI" id="CHEBI:29105"/>
    </ligand>
</feature>
<feature type="binding site" evidence="14">
    <location>
        <begin position="83"/>
        <end position="84"/>
    </location>
    <ligand>
        <name>NAD(+)</name>
        <dbReference type="ChEBI" id="CHEBI:57540"/>
    </ligand>
</feature>
<evidence type="ECO:0000256" key="9">
    <source>
        <dbReference type="ARBA" id="ARBA00022842"/>
    </source>
</evidence>
<evidence type="ECO:0000256" key="5">
    <source>
        <dbReference type="ARBA" id="ARBA00022705"/>
    </source>
</evidence>
<dbReference type="SUPFAM" id="SSF52113">
    <property type="entry name" value="BRCT domain"/>
    <property type="match status" value="1"/>
</dbReference>
<dbReference type="Proteomes" id="UP000178421">
    <property type="component" value="Unassembled WGS sequence"/>
</dbReference>
<dbReference type="InterPro" id="IPR004149">
    <property type="entry name" value="Znf_DNAligase_C4"/>
</dbReference>
<evidence type="ECO:0000256" key="14">
    <source>
        <dbReference type="HAMAP-Rule" id="MF_01588"/>
    </source>
</evidence>
<dbReference type="SMART" id="SM00532">
    <property type="entry name" value="LIGANc"/>
    <property type="match status" value="1"/>
</dbReference>
<dbReference type="CDD" id="cd17748">
    <property type="entry name" value="BRCT_DNA_ligase_like"/>
    <property type="match status" value="1"/>
</dbReference>
<dbReference type="Pfam" id="PF01653">
    <property type="entry name" value="DNA_ligase_aden"/>
    <property type="match status" value="1"/>
</dbReference>
<evidence type="ECO:0000256" key="8">
    <source>
        <dbReference type="ARBA" id="ARBA00022833"/>
    </source>
</evidence>
<feature type="binding site" evidence="14">
    <location>
        <position position="198"/>
    </location>
    <ligand>
        <name>NAD(+)</name>
        <dbReference type="ChEBI" id="CHEBI:57540"/>
    </ligand>
</feature>
<keyword evidence="9 14" id="KW-0460">Magnesium</keyword>
<keyword evidence="6 14" id="KW-0479">Metal-binding</keyword>
<evidence type="ECO:0000256" key="2">
    <source>
        <dbReference type="ARBA" id="ARBA00012722"/>
    </source>
</evidence>
<dbReference type="SUPFAM" id="SSF50249">
    <property type="entry name" value="Nucleic acid-binding proteins"/>
    <property type="match status" value="1"/>
</dbReference>
<dbReference type="Gene3D" id="6.20.10.30">
    <property type="match status" value="1"/>
</dbReference>
<evidence type="ECO:0000256" key="7">
    <source>
        <dbReference type="ARBA" id="ARBA00022763"/>
    </source>
</evidence>
<dbReference type="NCBIfam" id="NF005932">
    <property type="entry name" value="PRK07956.1"/>
    <property type="match status" value="1"/>
</dbReference>
<dbReference type="Gene3D" id="3.30.470.30">
    <property type="entry name" value="DNA ligase/mRNA capping enzyme"/>
    <property type="match status" value="1"/>
</dbReference>
<evidence type="ECO:0000256" key="11">
    <source>
        <dbReference type="ARBA" id="ARBA00023204"/>
    </source>
</evidence>
<proteinExistence type="inferred from homology"/>
<comment type="caution">
    <text evidence="14">Lacks conserved residue(s) required for the propagation of feature annotation.</text>
</comment>
<comment type="catalytic activity">
    <reaction evidence="12 14">
        <text>NAD(+) + (deoxyribonucleotide)n-3'-hydroxyl + 5'-phospho-(deoxyribonucleotide)m = (deoxyribonucleotide)n+m + AMP + beta-nicotinamide D-nucleotide.</text>
        <dbReference type="EC" id="6.5.1.2"/>
    </reaction>
</comment>
<comment type="similarity">
    <text evidence="13 14">Belongs to the NAD-dependent DNA ligase family. LigA subfamily.</text>
</comment>
<feature type="domain" description="BRCT" evidence="15">
    <location>
        <begin position="611"/>
        <end position="687"/>
    </location>
</feature>
<name>A0A1G2RMQ7_9BACT</name>
<dbReference type="HAMAP" id="MF_01588">
    <property type="entry name" value="DNA_ligase_A"/>
    <property type="match status" value="1"/>
</dbReference>
<feature type="binding site" evidence="14">
    <location>
        <position position="448"/>
    </location>
    <ligand>
        <name>Zn(2+)</name>
        <dbReference type="ChEBI" id="CHEBI:29105"/>
    </ligand>
</feature>
<dbReference type="FunFam" id="1.10.150.20:FF:000007">
    <property type="entry name" value="DNA ligase"/>
    <property type="match status" value="1"/>
</dbReference>
<dbReference type="InterPro" id="IPR036420">
    <property type="entry name" value="BRCT_dom_sf"/>
</dbReference>
<comment type="cofactor">
    <cofactor evidence="14">
        <name>Mg(2+)</name>
        <dbReference type="ChEBI" id="CHEBI:18420"/>
    </cofactor>
    <cofactor evidence="14">
        <name>Mn(2+)</name>
        <dbReference type="ChEBI" id="CHEBI:29035"/>
    </cofactor>
</comment>
<dbReference type="EMBL" id="MHUH01000005">
    <property type="protein sequence ID" value="OHA74106.1"/>
    <property type="molecule type" value="Genomic_DNA"/>
</dbReference>
<dbReference type="GO" id="GO:0046872">
    <property type="term" value="F:metal ion binding"/>
    <property type="evidence" value="ECO:0007669"/>
    <property type="project" value="UniProtKB-KW"/>
</dbReference>
<keyword evidence="11 14" id="KW-0234">DNA repair</keyword>
<accession>A0A1G2RMQ7</accession>
<organism evidence="16 17">
    <name type="scientific">Candidatus Wildermuthbacteria bacterium RIFCSPLOWO2_01_FULL_48_29</name>
    <dbReference type="NCBI Taxonomy" id="1802462"/>
    <lineage>
        <taxon>Bacteria</taxon>
        <taxon>Candidatus Wildermuthiibacteriota</taxon>
    </lineage>
</organism>
<dbReference type="Gene3D" id="1.10.287.610">
    <property type="entry name" value="Helix hairpin bin"/>
    <property type="match status" value="1"/>
</dbReference>
<gene>
    <name evidence="14" type="primary">ligA</name>
    <name evidence="16" type="ORF">A2940_00435</name>
</gene>
<evidence type="ECO:0000259" key="15">
    <source>
        <dbReference type="PROSITE" id="PS50172"/>
    </source>
</evidence>
<keyword evidence="8 14" id="KW-0862">Zinc</keyword>
<dbReference type="PROSITE" id="PS50172">
    <property type="entry name" value="BRCT"/>
    <property type="match status" value="1"/>
</dbReference>
<feature type="binding site" evidence="14">
    <location>
        <position position="433"/>
    </location>
    <ligand>
        <name>Zn(2+)</name>
        <dbReference type="ChEBI" id="CHEBI:29105"/>
    </ligand>
</feature>
<evidence type="ECO:0000313" key="17">
    <source>
        <dbReference type="Proteomes" id="UP000178421"/>
    </source>
</evidence>
<dbReference type="InterPro" id="IPR010994">
    <property type="entry name" value="RuvA_2-like"/>
</dbReference>
<feature type="binding site" evidence="14">
    <location>
        <position position="144"/>
    </location>
    <ligand>
        <name>NAD(+)</name>
        <dbReference type="ChEBI" id="CHEBI:57540"/>
    </ligand>
</feature>
<evidence type="ECO:0000256" key="4">
    <source>
        <dbReference type="ARBA" id="ARBA00022598"/>
    </source>
</evidence>
<evidence type="ECO:0000256" key="3">
    <source>
        <dbReference type="ARBA" id="ARBA00013308"/>
    </source>
</evidence>
<dbReference type="PROSITE" id="PS01056">
    <property type="entry name" value="DNA_LIGASE_N2"/>
    <property type="match status" value="1"/>
</dbReference>
<dbReference type="Gene3D" id="1.10.150.20">
    <property type="entry name" value="5' to 3' exonuclease, C-terminal subdomain"/>
    <property type="match status" value="2"/>
</dbReference>
<dbReference type="GO" id="GO:0006260">
    <property type="term" value="P:DNA replication"/>
    <property type="evidence" value="ECO:0007669"/>
    <property type="project" value="UniProtKB-KW"/>
</dbReference>
<dbReference type="InterPro" id="IPR013839">
    <property type="entry name" value="DNAligase_adenylation"/>
</dbReference>
<protein>
    <recommendedName>
        <fullName evidence="3 14">DNA ligase</fullName>
        <ecNumber evidence="2 14">6.5.1.2</ecNumber>
    </recommendedName>
    <alternativeName>
        <fullName evidence="14">Polydeoxyribonucleotide synthase [NAD(+)]</fullName>
    </alternativeName>
</protein>
<dbReference type="Pfam" id="PF12826">
    <property type="entry name" value="HHH_2"/>
    <property type="match status" value="1"/>
</dbReference>
<evidence type="ECO:0000256" key="13">
    <source>
        <dbReference type="ARBA" id="ARBA00060881"/>
    </source>
</evidence>
<dbReference type="Gene3D" id="2.40.50.140">
    <property type="entry name" value="Nucleic acid-binding proteins"/>
    <property type="match status" value="1"/>
</dbReference>
<sequence length="687" mass="77122">MNRQEAKKRLEKLREVINRQRYLYHVLDRPDISDEAHDSLKHELWKLEQQFPDLVTPDSPTQRVGGEPLDKFKKVEHRVPMLSIEDVFSEEELQDWEEYLKRLSADKAGLFAQEQFEYFAELKIDGFAVSLVYRDGVFARGATRGNGQVGEDVTQNLKTIESIPLKLGLGEDGLGEDGPSPGWARTVLAQPEVEVRGEVYMEKKAFERFNEERKKRGEELFANPRNLAAGSIRQLDPKLAASRPLKFMAYDLVTALGQARHSEEHALLRTLGFKTDDTAKRCEDLAEVVSYWKEVGKKREQLPFHIDGIVAQVDSNVLFEKFGVAGKGYRAIRALKFAGKQGVTKLLDIQVRVGRTGAVTPVAILEPVQVGGVVISRATLHNEDEIKRLGVKIGDTVVVERAGDVIPAVVRVIEDLRTGSERAFRMQEVCPMCKSKLILPRGEVIRRCPNTKCMAKRREYLYHFVSKKAFDINGLGPRITDQLMEQGLVQDAADLFALTAGDLVPLERFAAKSAANLTGAIRRSKRISLARFIYALGIRHVGEETAADLAERWESLGKLQRASKEELEQVRDVGSVVAKSIGDWFAQKENKDFVERLQKAGVVIQNPKYKIQNRKLAGKTFVLTGTLGTMTREDAKEKIRALGGEISESVSRKTAYVVAGETPGSKLEKAKELRVRILTEKEFLAML</sequence>
<dbReference type="PIRSF" id="PIRSF001604">
    <property type="entry name" value="LigA"/>
    <property type="match status" value="1"/>
</dbReference>
<keyword evidence="10 14" id="KW-0520">NAD</keyword>
<keyword evidence="7 14" id="KW-0227">DNA damage</keyword>
<dbReference type="SUPFAM" id="SSF47781">
    <property type="entry name" value="RuvA domain 2-like"/>
    <property type="match status" value="1"/>
</dbReference>
<keyword evidence="4 14" id="KW-0436">Ligase</keyword>
<evidence type="ECO:0000256" key="12">
    <source>
        <dbReference type="ARBA" id="ARBA00034005"/>
    </source>
</evidence>
<dbReference type="InterPro" id="IPR033136">
    <property type="entry name" value="DNA_ligase_CS"/>
</dbReference>
<evidence type="ECO:0000256" key="1">
    <source>
        <dbReference type="ARBA" id="ARBA00004067"/>
    </source>
</evidence>
<dbReference type="GO" id="GO:0003911">
    <property type="term" value="F:DNA ligase (NAD+) activity"/>
    <property type="evidence" value="ECO:0007669"/>
    <property type="project" value="UniProtKB-UniRule"/>
</dbReference>
<comment type="caution">
    <text evidence="16">The sequence shown here is derived from an EMBL/GenBank/DDBJ whole genome shotgun (WGS) entry which is preliminary data.</text>
</comment>
<dbReference type="InterPro" id="IPR001357">
    <property type="entry name" value="BRCT_dom"/>
</dbReference>
<dbReference type="EC" id="6.5.1.2" evidence="2 14"/>
<dbReference type="NCBIfam" id="TIGR00575">
    <property type="entry name" value="dnlj"/>
    <property type="match status" value="1"/>
</dbReference>
<dbReference type="SUPFAM" id="SSF56091">
    <property type="entry name" value="DNA ligase/mRNA capping enzyme, catalytic domain"/>
    <property type="match status" value="1"/>
</dbReference>
<dbReference type="InterPro" id="IPR001679">
    <property type="entry name" value="DNA_ligase"/>
</dbReference>
<dbReference type="PANTHER" id="PTHR23389:SF9">
    <property type="entry name" value="DNA LIGASE"/>
    <property type="match status" value="1"/>
</dbReference>
<evidence type="ECO:0000313" key="16">
    <source>
        <dbReference type="EMBL" id="OHA74106.1"/>
    </source>
</evidence>
<feature type="binding site" evidence="14">
    <location>
        <position position="453"/>
    </location>
    <ligand>
        <name>Zn(2+)</name>
        <dbReference type="ChEBI" id="CHEBI:29105"/>
    </ligand>
</feature>
<evidence type="ECO:0000256" key="6">
    <source>
        <dbReference type="ARBA" id="ARBA00022723"/>
    </source>
</evidence>
<evidence type="ECO:0000256" key="10">
    <source>
        <dbReference type="ARBA" id="ARBA00023027"/>
    </source>
</evidence>
<dbReference type="FunFam" id="2.40.50.140:FF:000012">
    <property type="entry name" value="DNA ligase"/>
    <property type="match status" value="1"/>
</dbReference>
<dbReference type="InterPro" id="IPR013840">
    <property type="entry name" value="DNAligase_N"/>
</dbReference>
<dbReference type="GO" id="GO:0006281">
    <property type="term" value="P:DNA repair"/>
    <property type="evidence" value="ECO:0007669"/>
    <property type="project" value="UniProtKB-KW"/>
</dbReference>
<dbReference type="InterPro" id="IPR004150">
    <property type="entry name" value="NAD_DNA_ligase_OB"/>
</dbReference>
<dbReference type="FunFam" id="1.10.150.20:FF:000006">
    <property type="entry name" value="DNA ligase"/>
    <property type="match status" value="1"/>
</dbReference>
<dbReference type="Pfam" id="PF03120">
    <property type="entry name" value="OB_DNA_ligase"/>
    <property type="match status" value="1"/>
</dbReference>
<keyword evidence="5 14" id="KW-0235">DNA replication</keyword>
<dbReference type="Pfam" id="PF03119">
    <property type="entry name" value="DNA_ligase_ZBD"/>
    <property type="match status" value="1"/>
</dbReference>
<dbReference type="InterPro" id="IPR012340">
    <property type="entry name" value="NA-bd_OB-fold"/>
</dbReference>
<keyword evidence="14" id="KW-0464">Manganese</keyword>
<dbReference type="InterPro" id="IPR041663">
    <property type="entry name" value="DisA/LigA_HHH"/>
</dbReference>
<dbReference type="CDD" id="cd00114">
    <property type="entry name" value="LIGANc"/>
    <property type="match status" value="1"/>
</dbReference>
<comment type="function">
    <text evidence="1 14">DNA ligase that catalyzes the formation of phosphodiester linkages between 5'-phosphoryl and 3'-hydroxyl groups in double-stranded DNA using NAD as a coenzyme and as the energy source for the reaction. It is essential for DNA replication and repair of damaged DNA.</text>
</comment>
<reference evidence="16 17" key="1">
    <citation type="journal article" date="2016" name="Nat. Commun.">
        <title>Thousands of microbial genomes shed light on interconnected biogeochemical processes in an aquifer system.</title>
        <authorList>
            <person name="Anantharaman K."/>
            <person name="Brown C.T."/>
            <person name="Hug L.A."/>
            <person name="Sharon I."/>
            <person name="Castelle C.J."/>
            <person name="Probst A.J."/>
            <person name="Thomas B.C."/>
            <person name="Singh A."/>
            <person name="Wilkins M.J."/>
            <person name="Karaoz U."/>
            <person name="Brodie E.L."/>
            <person name="Williams K.H."/>
            <person name="Hubbard S.S."/>
            <person name="Banfield J.F."/>
        </authorList>
    </citation>
    <scope>NUCLEOTIDE SEQUENCE [LARGE SCALE GENOMIC DNA]</scope>
</reference>
<feature type="binding site" evidence="14">
    <location>
        <position position="121"/>
    </location>
    <ligand>
        <name>NAD(+)</name>
        <dbReference type="ChEBI" id="CHEBI:57540"/>
    </ligand>
</feature>
<feature type="active site" description="N6-AMP-lysine intermediate" evidence="14">
    <location>
        <position position="123"/>
    </location>
</feature>
<dbReference type="AlphaFoldDB" id="A0A1G2RMQ7"/>